<reference evidence="3 4" key="1">
    <citation type="submission" date="2015-09" db="EMBL/GenBank/DDBJ databases">
        <authorList>
            <consortium name="Pathogen Informatics"/>
        </authorList>
    </citation>
    <scope>NUCLEOTIDE SEQUENCE [LARGE SCALE GENOMIC DNA]</scope>
    <source>
        <strain evidence="3 4">2789STDY5608854</strain>
    </source>
</reference>
<evidence type="ECO:0000313" key="4">
    <source>
        <dbReference type="Proteomes" id="UP000095746"/>
    </source>
</evidence>
<protein>
    <submittedName>
        <fullName evidence="3">Uncharacterized protein</fullName>
    </submittedName>
</protein>
<dbReference type="AlphaFoldDB" id="A0A174I7Z2"/>
<evidence type="ECO:0000313" key="3">
    <source>
        <dbReference type="EMBL" id="CUO83312.1"/>
    </source>
</evidence>
<keyword evidence="2" id="KW-0812">Transmembrane</keyword>
<dbReference type="EMBL" id="CYZT01000182">
    <property type="protein sequence ID" value="CUO83312.1"/>
    <property type="molecule type" value="Genomic_DNA"/>
</dbReference>
<feature type="transmembrane region" description="Helical" evidence="2">
    <location>
        <begin position="67"/>
        <end position="86"/>
    </location>
</feature>
<organism evidence="3 4">
    <name type="scientific">Flavonifractor plautii</name>
    <name type="common">Fusobacterium plautii</name>
    <dbReference type="NCBI Taxonomy" id="292800"/>
    <lineage>
        <taxon>Bacteria</taxon>
        <taxon>Bacillati</taxon>
        <taxon>Bacillota</taxon>
        <taxon>Clostridia</taxon>
        <taxon>Eubacteriales</taxon>
        <taxon>Oscillospiraceae</taxon>
        <taxon>Flavonifractor</taxon>
    </lineage>
</organism>
<name>A0A174I7Z2_FLAPL</name>
<gene>
    <name evidence="3" type="ORF">ERS852411_02240</name>
</gene>
<keyword evidence="2" id="KW-1133">Transmembrane helix</keyword>
<proteinExistence type="predicted"/>
<evidence type="ECO:0000256" key="1">
    <source>
        <dbReference type="SAM" id="MobiDB-lite"/>
    </source>
</evidence>
<sequence length="148" mass="16443">MSTSMSSVWPLPSMPAMPRISPLRRERHTSRRMGTPRSVRERPRTEKFSSPTCSARRVTDSSTSRPTIIWASSFMVVPATGTPLSIILPWRSTDTRSAISMVSLSLWVMIMMLLPAALSCRMTRKRSSTSWGVSTAVGSSRISRSAPR</sequence>
<feature type="region of interest" description="Disordered" evidence="1">
    <location>
        <begin position="19"/>
        <end position="62"/>
    </location>
</feature>
<feature type="transmembrane region" description="Helical" evidence="2">
    <location>
        <begin position="98"/>
        <end position="118"/>
    </location>
</feature>
<feature type="compositionally biased region" description="Basic and acidic residues" evidence="1">
    <location>
        <begin position="38"/>
        <end position="47"/>
    </location>
</feature>
<dbReference type="Proteomes" id="UP000095746">
    <property type="component" value="Unassembled WGS sequence"/>
</dbReference>
<evidence type="ECO:0000256" key="2">
    <source>
        <dbReference type="SAM" id="Phobius"/>
    </source>
</evidence>
<keyword evidence="2" id="KW-0472">Membrane</keyword>
<accession>A0A174I7Z2</accession>